<dbReference type="RefSeq" id="WP_377181850.1">
    <property type="nucleotide sequence ID" value="NZ_JBHUPD010000001.1"/>
</dbReference>
<comment type="caution">
    <text evidence="2">The sequence shown here is derived from an EMBL/GenBank/DDBJ whole genome shotgun (WGS) entry which is preliminary data.</text>
</comment>
<reference evidence="3" key="1">
    <citation type="journal article" date="2019" name="Int. J. Syst. Evol. Microbiol.">
        <title>The Global Catalogue of Microorganisms (GCM) 10K type strain sequencing project: providing services to taxonomists for standard genome sequencing and annotation.</title>
        <authorList>
            <consortium name="The Broad Institute Genomics Platform"/>
            <consortium name="The Broad Institute Genome Sequencing Center for Infectious Disease"/>
            <person name="Wu L."/>
            <person name="Ma J."/>
        </authorList>
    </citation>
    <scope>NUCLEOTIDE SEQUENCE [LARGE SCALE GENOMIC DNA]</scope>
    <source>
        <strain evidence="3">KCTC 22437</strain>
    </source>
</reference>
<dbReference type="InterPro" id="IPR019861">
    <property type="entry name" value="PorP/SprF_Bacteroidetes"/>
</dbReference>
<gene>
    <name evidence="2" type="ORF">ACFS5N_02390</name>
</gene>
<evidence type="ECO:0000256" key="1">
    <source>
        <dbReference type="SAM" id="SignalP"/>
    </source>
</evidence>
<accession>A0ABW5Y7H0</accession>
<feature type="signal peptide" evidence="1">
    <location>
        <begin position="1"/>
        <end position="20"/>
    </location>
</feature>
<dbReference type="Proteomes" id="UP001597557">
    <property type="component" value="Unassembled WGS sequence"/>
</dbReference>
<proteinExistence type="predicted"/>
<sequence>MKRSILLLVFLVVVIKMASAQQLPQYTQYVFNNFLLNPAVAGIENYTDAKLGYRSQWTGLNGAPVTSFLSVNAPIGTDFTQGDATAFPGGGDVNPSSRLYTQNYQASAPHHGIGFTLVNDKAGPITQTNFAAAYAYHLGLAPRLNMSVGVSAGINHISLNTSEITLATPLDPAIANGNNSQWKPDLGVGAWLYSADFYAGISVQQLLKQNLYFSTSTTAIDVSQTVPHVFLTAGTKLYVSDDITLLPSVLVKEIKPVPLTYDLNLKASFQDKFWLGGSYRHNDSFGVLAGFNLSSFINVGYSYDITTSSLNTVSNGTHEIVIGLLLNNRYQVTCPQHGF</sequence>
<name>A0ABW5Y7H0_9SPHI</name>
<dbReference type="Pfam" id="PF11751">
    <property type="entry name" value="PorP_SprF"/>
    <property type="match status" value="1"/>
</dbReference>
<evidence type="ECO:0000313" key="2">
    <source>
        <dbReference type="EMBL" id="MFD2871299.1"/>
    </source>
</evidence>
<keyword evidence="1" id="KW-0732">Signal</keyword>
<evidence type="ECO:0000313" key="3">
    <source>
        <dbReference type="Proteomes" id="UP001597557"/>
    </source>
</evidence>
<dbReference type="NCBIfam" id="TIGR03519">
    <property type="entry name" value="T9SS_PorP_fam"/>
    <property type="match status" value="1"/>
</dbReference>
<protein>
    <submittedName>
        <fullName evidence="2">Type IX secretion system membrane protein PorP/SprF</fullName>
    </submittedName>
</protein>
<organism evidence="2 3">
    <name type="scientific">Mucilaginibacter ximonensis</name>
    <dbReference type="NCBI Taxonomy" id="538021"/>
    <lineage>
        <taxon>Bacteria</taxon>
        <taxon>Pseudomonadati</taxon>
        <taxon>Bacteroidota</taxon>
        <taxon>Sphingobacteriia</taxon>
        <taxon>Sphingobacteriales</taxon>
        <taxon>Sphingobacteriaceae</taxon>
        <taxon>Mucilaginibacter</taxon>
    </lineage>
</organism>
<keyword evidence="3" id="KW-1185">Reference proteome</keyword>
<dbReference type="EMBL" id="JBHUPD010000001">
    <property type="protein sequence ID" value="MFD2871299.1"/>
    <property type="molecule type" value="Genomic_DNA"/>
</dbReference>
<feature type="chain" id="PRO_5045340519" evidence="1">
    <location>
        <begin position="21"/>
        <end position="339"/>
    </location>
</feature>